<keyword evidence="4" id="KW-1185">Reference proteome</keyword>
<dbReference type="GeneID" id="79786329"/>
<evidence type="ECO:0008006" key="5">
    <source>
        <dbReference type="Google" id="ProtNLM"/>
    </source>
</evidence>
<comment type="caution">
    <text evidence="1">The sequence shown here is derived from an EMBL/GenBank/DDBJ whole genome shotgun (WGS) entry which is preliminary data.</text>
</comment>
<protein>
    <recommendedName>
        <fullName evidence="5">Bacterial transcription activator effector binding domain-containing protein</fullName>
    </recommendedName>
</protein>
<reference evidence="2 4" key="2">
    <citation type="submission" date="2013-03" db="EMBL/GenBank/DDBJ databases">
        <title>The Genome Sequence of Enterococcus malodoratus ATCC_43197 (PacBio/Illumina hybrid assembly).</title>
        <authorList>
            <consortium name="The Broad Institute Genomics Platform"/>
            <consortium name="The Broad Institute Genome Sequencing Center for Infectious Disease"/>
            <person name="Earl A."/>
            <person name="Russ C."/>
            <person name="Gilmore M."/>
            <person name="Surin D."/>
            <person name="Walker B."/>
            <person name="Young S."/>
            <person name="Zeng Q."/>
            <person name="Gargeya S."/>
            <person name="Fitzgerald M."/>
            <person name="Haas B."/>
            <person name="Abouelleil A."/>
            <person name="Allen A.W."/>
            <person name="Alvarado L."/>
            <person name="Arachchi H.M."/>
            <person name="Berlin A.M."/>
            <person name="Chapman S.B."/>
            <person name="Gainer-Dewar J."/>
            <person name="Goldberg J."/>
            <person name="Griggs A."/>
            <person name="Gujja S."/>
            <person name="Hansen M."/>
            <person name="Howarth C."/>
            <person name="Imamovic A."/>
            <person name="Ireland A."/>
            <person name="Larimer J."/>
            <person name="McCowan C."/>
            <person name="Murphy C."/>
            <person name="Pearson M."/>
            <person name="Poon T.W."/>
            <person name="Priest M."/>
            <person name="Roberts A."/>
            <person name="Saif S."/>
            <person name="Shea T."/>
            <person name="Sisk P."/>
            <person name="Sykes S."/>
            <person name="Wortman J."/>
            <person name="Nusbaum C."/>
            <person name="Birren B."/>
        </authorList>
    </citation>
    <scope>NUCLEOTIDE SEQUENCE [LARGE SCALE GENOMIC DNA]</scope>
    <source>
        <strain evidence="2 4">ATCC 43197</strain>
    </source>
</reference>
<dbReference type="Proteomes" id="UP000014148">
    <property type="component" value="Unassembled WGS sequence"/>
</dbReference>
<accession>R2QWK0</accession>
<gene>
    <name evidence="2" type="ORF">I585_02905</name>
    <name evidence="1" type="ORF">UAI_03720</name>
</gene>
<dbReference type="STRING" id="71451.RV07_GL002697"/>
<reference evidence="1 3" key="1">
    <citation type="submission" date="2013-02" db="EMBL/GenBank/DDBJ databases">
        <title>The Genome Sequence of Enterococcus malodoratus ATCC_43197.</title>
        <authorList>
            <consortium name="The Broad Institute Genome Sequencing Platform"/>
            <consortium name="The Broad Institute Genome Sequencing Center for Infectious Disease"/>
            <person name="Earl A.M."/>
            <person name="Gilmore M.S."/>
            <person name="Lebreton F."/>
            <person name="Walker B."/>
            <person name="Young S.K."/>
            <person name="Zeng Q."/>
            <person name="Gargeya S."/>
            <person name="Fitzgerald M."/>
            <person name="Haas B."/>
            <person name="Abouelleil A."/>
            <person name="Alvarado L."/>
            <person name="Arachchi H.M."/>
            <person name="Berlin A.M."/>
            <person name="Chapman S.B."/>
            <person name="Dewar J."/>
            <person name="Goldberg J."/>
            <person name="Griggs A."/>
            <person name="Gujja S."/>
            <person name="Hansen M."/>
            <person name="Howarth C."/>
            <person name="Imamovic A."/>
            <person name="Larimer J."/>
            <person name="McCowan C."/>
            <person name="Murphy C."/>
            <person name="Neiman D."/>
            <person name="Pearson M."/>
            <person name="Priest M."/>
            <person name="Roberts A."/>
            <person name="Saif S."/>
            <person name="Shea T."/>
            <person name="Sisk P."/>
            <person name="Sykes S."/>
            <person name="Wortman J."/>
            <person name="Nusbaum C."/>
            <person name="Birren B."/>
        </authorList>
    </citation>
    <scope>NUCLEOTIDE SEQUENCE [LARGE SCALE GENOMIC DNA]</scope>
    <source>
        <strain evidence="1 3">ATCC 43197</strain>
    </source>
</reference>
<proteinExistence type="predicted"/>
<dbReference type="AlphaFoldDB" id="R2QWK0"/>
<evidence type="ECO:0000313" key="1">
    <source>
        <dbReference type="EMBL" id="EOH72836.1"/>
    </source>
</evidence>
<dbReference type="PATRIC" id="fig|1158601.3.peg.3691"/>
<evidence type="ECO:0000313" key="2">
    <source>
        <dbReference type="EMBL" id="EOT67384.1"/>
    </source>
</evidence>
<organism evidence="1 3">
    <name type="scientific">Enterococcus malodoratus ATCC 43197</name>
    <dbReference type="NCBI Taxonomy" id="1158601"/>
    <lineage>
        <taxon>Bacteria</taxon>
        <taxon>Bacillati</taxon>
        <taxon>Bacillota</taxon>
        <taxon>Bacilli</taxon>
        <taxon>Lactobacillales</taxon>
        <taxon>Enterococcaceae</taxon>
        <taxon>Enterococcus</taxon>
    </lineage>
</organism>
<name>R2QWK0_9ENTE</name>
<evidence type="ECO:0000313" key="4">
    <source>
        <dbReference type="Proteomes" id="UP000014148"/>
    </source>
</evidence>
<dbReference type="EMBL" id="ASWA01000003">
    <property type="protein sequence ID" value="EOT67384.1"/>
    <property type="molecule type" value="Genomic_DNA"/>
</dbReference>
<dbReference type="RefSeq" id="WP_010742497.1">
    <property type="nucleotide sequence ID" value="NZ_KB946251.1"/>
</dbReference>
<evidence type="ECO:0000313" key="3">
    <source>
        <dbReference type="Proteomes" id="UP000013783"/>
    </source>
</evidence>
<dbReference type="eggNOG" id="ENOG5032D56">
    <property type="taxonomic scope" value="Bacteria"/>
</dbReference>
<dbReference type="Pfam" id="PF16895">
    <property type="entry name" value="DUF5085"/>
    <property type="match status" value="1"/>
</dbReference>
<dbReference type="Proteomes" id="UP000013783">
    <property type="component" value="Unassembled WGS sequence"/>
</dbReference>
<sequence length="154" mass="17710">MKRTIGYNQTLQFEHVISRYYITNSEETGQCFEDAMKTIFDAGYSLAENFFYSTNSDIRDEEELLIQVFLPVNEQNQDNLPEDYRFQTYFQVNNLLATRVKGDSSNGFSEALGDLLGYVVETELEVTSPIFYCPEVVNEVVYTDLMIGVKPTSE</sequence>
<dbReference type="EMBL" id="AJAK01000028">
    <property type="protein sequence ID" value="EOH72836.1"/>
    <property type="molecule type" value="Genomic_DNA"/>
</dbReference>
<dbReference type="InterPro" id="IPR031664">
    <property type="entry name" value="DUF5085"/>
</dbReference>